<dbReference type="Proteomes" id="UP001259803">
    <property type="component" value="Unassembled WGS sequence"/>
</dbReference>
<accession>A0ABU2ZKG1</accession>
<name>A0ABU2ZKG1_9SPHN</name>
<dbReference type="CDD" id="cd02439">
    <property type="entry name" value="DMB-PRT_CobT"/>
    <property type="match status" value="1"/>
</dbReference>
<evidence type="ECO:0000256" key="2">
    <source>
        <dbReference type="ARBA" id="ARBA00007110"/>
    </source>
</evidence>
<sequence length="332" mass="33925">MNSRTFQQLLDQKTKPIGSLGGLEELAVRVASVTNDTRPGTLSASLTIFAADHGIAEEGVSAFPQEVTGQMVSNFLAEGAAANAIAGELGIPVAVVDCGVKDVLVSREDLINMRLGAGTANSAQGPAMSQEVAAKAISQGQSYGRSLTSKIVCFGEMGIANTSSATLLANKLSGILIADLIGRGTGVDDAGLKHKKSVLERAAARTGRLAPIDALAEVGGFEIGTMAGAMIGACASNKVVVVDGFIATAASALARALAPGCEASMIYAHRSAEQGHTAMLEWLKAKPLLDLQMRLGEGTGALLAVPIIRASVSLFGMASFTDARVSGRSADK</sequence>
<comment type="catalytic activity">
    <reaction evidence="8">
        <text>5,6-dimethylbenzimidazole + nicotinate beta-D-ribonucleotide = alpha-ribazole 5'-phosphate + nicotinate + H(+)</text>
        <dbReference type="Rhea" id="RHEA:11196"/>
        <dbReference type="ChEBI" id="CHEBI:15378"/>
        <dbReference type="ChEBI" id="CHEBI:15890"/>
        <dbReference type="ChEBI" id="CHEBI:32544"/>
        <dbReference type="ChEBI" id="CHEBI:57502"/>
        <dbReference type="ChEBI" id="CHEBI:57918"/>
        <dbReference type="EC" id="2.4.2.21"/>
    </reaction>
</comment>
<gene>
    <name evidence="10" type="primary">cobT</name>
    <name evidence="10" type="ORF">RM533_13050</name>
</gene>
<dbReference type="RefSeq" id="WP_311341668.1">
    <property type="nucleotide sequence ID" value="NZ_JAVRHS010000017.1"/>
</dbReference>
<evidence type="ECO:0000256" key="4">
    <source>
        <dbReference type="ARBA" id="ARBA00015486"/>
    </source>
</evidence>
<dbReference type="PANTHER" id="PTHR43463:SF1">
    <property type="entry name" value="NICOTINATE-NUCLEOTIDE--DIMETHYLBENZIMIDAZOLE PHOSPHORIBOSYLTRANSFERASE"/>
    <property type="match status" value="1"/>
</dbReference>
<comment type="caution">
    <text evidence="10">The sequence shown here is derived from an EMBL/GenBank/DDBJ whole genome shotgun (WGS) entry which is preliminary data.</text>
</comment>
<evidence type="ECO:0000256" key="7">
    <source>
        <dbReference type="ARBA" id="ARBA00022679"/>
    </source>
</evidence>
<protein>
    <recommendedName>
        <fullName evidence="4 9">Nicotinate-nucleotide--dimethylbenzimidazole phosphoribosyltransferase</fullName>
        <ecNumber evidence="3 9">2.4.2.21</ecNumber>
    </recommendedName>
</protein>
<proteinExistence type="inferred from homology"/>
<evidence type="ECO:0000313" key="11">
    <source>
        <dbReference type="Proteomes" id="UP001259803"/>
    </source>
</evidence>
<evidence type="ECO:0000256" key="8">
    <source>
        <dbReference type="ARBA" id="ARBA00047340"/>
    </source>
</evidence>
<dbReference type="EMBL" id="JAVRHS010000017">
    <property type="protein sequence ID" value="MDT0577093.1"/>
    <property type="molecule type" value="Genomic_DNA"/>
</dbReference>
<dbReference type="NCBIfam" id="NF000996">
    <property type="entry name" value="PRK00105.1"/>
    <property type="match status" value="1"/>
</dbReference>
<dbReference type="PANTHER" id="PTHR43463">
    <property type="entry name" value="NICOTINATE-NUCLEOTIDE--DIMETHYLBENZIMIDAZOLE PHOSPHORIBOSYLTRANSFERASE"/>
    <property type="match status" value="1"/>
</dbReference>
<keyword evidence="5" id="KW-0169">Cobalamin biosynthesis</keyword>
<evidence type="ECO:0000256" key="3">
    <source>
        <dbReference type="ARBA" id="ARBA00011991"/>
    </source>
</evidence>
<evidence type="ECO:0000256" key="9">
    <source>
        <dbReference type="NCBIfam" id="TIGR03160"/>
    </source>
</evidence>
<evidence type="ECO:0000256" key="6">
    <source>
        <dbReference type="ARBA" id="ARBA00022676"/>
    </source>
</evidence>
<organism evidence="10 11">
    <name type="scientific">Croceicoccus esteveae</name>
    <dbReference type="NCBI Taxonomy" id="3075597"/>
    <lineage>
        <taxon>Bacteria</taxon>
        <taxon>Pseudomonadati</taxon>
        <taxon>Pseudomonadota</taxon>
        <taxon>Alphaproteobacteria</taxon>
        <taxon>Sphingomonadales</taxon>
        <taxon>Erythrobacteraceae</taxon>
        <taxon>Croceicoccus</taxon>
    </lineage>
</organism>
<dbReference type="NCBIfam" id="TIGR03160">
    <property type="entry name" value="cobT_DBIPRT"/>
    <property type="match status" value="1"/>
</dbReference>
<evidence type="ECO:0000256" key="5">
    <source>
        <dbReference type="ARBA" id="ARBA00022573"/>
    </source>
</evidence>
<dbReference type="InterPro" id="IPR017846">
    <property type="entry name" value="Nict_dMeBzImd_PRibTrfase_bact"/>
</dbReference>
<dbReference type="Pfam" id="PF02277">
    <property type="entry name" value="DBI_PRT"/>
    <property type="match status" value="1"/>
</dbReference>
<evidence type="ECO:0000256" key="1">
    <source>
        <dbReference type="ARBA" id="ARBA00005049"/>
    </source>
</evidence>
<dbReference type="EC" id="2.4.2.21" evidence="3 9"/>
<dbReference type="Gene3D" id="3.40.50.10210">
    <property type="match status" value="1"/>
</dbReference>
<dbReference type="SUPFAM" id="SSF52733">
    <property type="entry name" value="Nicotinate mononucleotide:5,6-dimethylbenzimidazole phosphoribosyltransferase (CobT)"/>
    <property type="match status" value="1"/>
</dbReference>
<dbReference type="InterPro" id="IPR036087">
    <property type="entry name" value="Nict_dMeBzImd_PRibTrfase_sf"/>
</dbReference>
<reference evidence="10 11" key="1">
    <citation type="submission" date="2023-09" db="EMBL/GenBank/DDBJ databases">
        <authorList>
            <person name="Rey-Velasco X."/>
        </authorList>
    </citation>
    <scope>NUCLEOTIDE SEQUENCE [LARGE SCALE GENOMIC DNA]</scope>
    <source>
        <strain evidence="10 11">F390</strain>
    </source>
</reference>
<dbReference type="Gene3D" id="1.10.1610.10">
    <property type="match status" value="1"/>
</dbReference>
<dbReference type="InterPro" id="IPR003200">
    <property type="entry name" value="Nict_dMeBzImd_PRibTrfase"/>
</dbReference>
<comment type="pathway">
    <text evidence="1">Nucleoside biosynthesis; alpha-ribazole biosynthesis; alpha-ribazole from 5,6-dimethylbenzimidazole: step 1/2.</text>
</comment>
<keyword evidence="6 10" id="KW-0328">Glycosyltransferase</keyword>
<dbReference type="GO" id="GO:0008939">
    <property type="term" value="F:nicotinate-nucleotide-dimethylbenzimidazole phosphoribosyltransferase activity"/>
    <property type="evidence" value="ECO:0007669"/>
    <property type="project" value="UniProtKB-EC"/>
</dbReference>
<comment type="similarity">
    <text evidence="2">Belongs to the CobT family.</text>
</comment>
<keyword evidence="7 10" id="KW-0808">Transferase</keyword>
<dbReference type="InterPro" id="IPR023195">
    <property type="entry name" value="Nict_dMeBzImd_PRibTrfase_N"/>
</dbReference>
<keyword evidence="11" id="KW-1185">Reference proteome</keyword>
<evidence type="ECO:0000313" key="10">
    <source>
        <dbReference type="EMBL" id="MDT0577093.1"/>
    </source>
</evidence>